<protein>
    <recommendedName>
        <fullName evidence="2">PF03932 family protein CutC</fullName>
    </recommendedName>
</protein>
<reference evidence="4 5" key="1">
    <citation type="submission" date="2018-05" db="EMBL/GenBank/DDBJ databases">
        <title>Brachybacterium sp. M1HQ-2T, whole genome shotgun sequence.</title>
        <authorList>
            <person name="Tuo L."/>
        </authorList>
    </citation>
    <scope>NUCLEOTIDE SEQUENCE [LARGE SCALE GENOMIC DNA]</scope>
    <source>
        <strain evidence="4 5">M1HQ-2</strain>
    </source>
</reference>
<dbReference type="Pfam" id="PF03932">
    <property type="entry name" value="CutC"/>
    <property type="match status" value="1"/>
</dbReference>
<accession>A0A2U2RPI3</accession>
<dbReference type="EMBL" id="QFKX01000001">
    <property type="protein sequence ID" value="PWH07715.1"/>
    <property type="molecule type" value="Genomic_DNA"/>
</dbReference>
<evidence type="ECO:0000313" key="5">
    <source>
        <dbReference type="Proteomes" id="UP000245590"/>
    </source>
</evidence>
<dbReference type="GO" id="GO:0005507">
    <property type="term" value="F:copper ion binding"/>
    <property type="evidence" value="ECO:0007669"/>
    <property type="project" value="TreeGrafter"/>
</dbReference>
<feature type="region of interest" description="Disordered" evidence="3">
    <location>
        <begin position="233"/>
        <end position="281"/>
    </location>
</feature>
<dbReference type="PANTHER" id="PTHR12598:SF0">
    <property type="entry name" value="COPPER HOMEOSTASIS PROTEIN CUTC HOMOLOG"/>
    <property type="match status" value="1"/>
</dbReference>
<comment type="caution">
    <text evidence="2">Once thought to be involved in copper homeostasis, experiments in E.coli have shown this is not the case.</text>
</comment>
<evidence type="ECO:0000256" key="2">
    <source>
        <dbReference type="HAMAP-Rule" id="MF_00795"/>
    </source>
</evidence>
<dbReference type="SUPFAM" id="SSF110395">
    <property type="entry name" value="CutC-like"/>
    <property type="match status" value="1"/>
</dbReference>
<dbReference type="PANTHER" id="PTHR12598">
    <property type="entry name" value="COPPER HOMEOSTASIS PROTEIN CUTC"/>
    <property type="match status" value="1"/>
</dbReference>
<gene>
    <name evidence="2" type="primary">cutC</name>
    <name evidence="4" type="ORF">DEO23_03610</name>
</gene>
<sequence>MSVAVEIAVQDLEGLRIAAHAGADRVELCSDLARGGLTPDPELIGACVAEAARLRESRDAKPAFDVHVLIRSRAGDGDLRETDGEFVYDEAEIARMAEQAAGAVGAGAAGVVIGALTEQRTLDVPALEALRDAALQAGSDALRGVHLTCHRAVDALVDDDAREAAVTTLLALGFHRVLSSGGARSALEGAACLSRIVDAADGLIDICAGAGIRPVDVPQLVGTTGVGDIHLSARRRSADAGSGPGTGSQTSTDAPTSDAPPAGTSPLPDGPAADPFRTDPAVVQAVVDAAGEV</sequence>
<dbReference type="AlphaFoldDB" id="A0A2U2RPI3"/>
<dbReference type="Gene3D" id="3.20.20.380">
    <property type="entry name" value="Copper homeostasis (CutC) domain"/>
    <property type="match status" value="1"/>
</dbReference>
<dbReference type="InterPro" id="IPR005627">
    <property type="entry name" value="CutC-like"/>
</dbReference>
<dbReference type="Proteomes" id="UP000245590">
    <property type="component" value="Unassembled WGS sequence"/>
</dbReference>
<dbReference type="InterPro" id="IPR036822">
    <property type="entry name" value="CutC-like_dom_sf"/>
</dbReference>
<organism evidence="4 5">
    <name type="scientific">Brachybacterium endophyticum</name>
    <dbReference type="NCBI Taxonomy" id="2182385"/>
    <lineage>
        <taxon>Bacteria</taxon>
        <taxon>Bacillati</taxon>
        <taxon>Actinomycetota</taxon>
        <taxon>Actinomycetes</taxon>
        <taxon>Micrococcales</taxon>
        <taxon>Dermabacteraceae</taxon>
        <taxon>Brachybacterium</taxon>
    </lineage>
</organism>
<comment type="caution">
    <text evidence="4">The sequence shown here is derived from an EMBL/GenBank/DDBJ whole genome shotgun (WGS) entry which is preliminary data.</text>
</comment>
<evidence type="ECO:0000256" key="3">
    <source>
        <dbReference type="SAM" id="MobiDB-lite"/>
    </source>
</evidence>
<evidence type="ECO:0000256" key="1">
    <source>
        <dbReference type="ARBA" id="ARBA00007768"/>
    </source>
</evidence>
<keyword evidence="2" id="KW-0963">Cytoplasm</keyword>
<comment type="similarity">
    <text evidence="1 2">Belongs to the CutC family.</text>
</comment>
<proteinExistence type="inferred from homology"/>
<dbReference type="HAMAP" id="MF_00795">
    <property type="entry name" value="CutC"/>
    <property type="match status" value="1"/>
</dbReference>
<keyword evidence="5" id="KW-1185">Reference proteome</keyword>
<dbReference type="OrthoDB" id="9815677at2"/>
<name>A0A2U2RPI3_9MICO</name>
<evidence type="ECO:0000313" key="4">
    <source>
        <dbReference type="EMBL" id="PWH07715.1"/>
    </source>
</evidence>
<dbReference type="GO" id="GO:0005737">
    <property type="term" value="C:cytoplasm"/>
    <property type="evidence" value="ECO:0007669"/>
    <property type="project" value="UniProtKB-SubCell"/>
</dbReference>
<comment type="subcellular location">
    <subcellularLocation>
        <location evidence="2">Cytoplasm</location>
    </subcellularLocation>
</comment>
<dbReference type="RefSeq" id="WP_109274602.1">
    <property type="nucleotide sequence ID" value="NZ_QFKX01000001.1"/>
</dbReference>